<sequence>MVVPEGGTFLIGNVDLAGKSISGGGKIKKLSTAECAFHIKGDGTVIAGLTFQGMQTSGQPNTDVKLGDGARNIRIHGCTFRSPIYSAIAGAIDSSLPGGGAYAQQAEGVIIANNMFQGYARPLYLYSVSNLTITGNVIRDSLFDGLRLRENDGFCLIDSNQFINIGVPSWPDDQTRDAIDTYWSGKDLTITNNMVDTTAYIGFDLKGVAPDGSYNSSRVIVANNQIYRTRYEGIKISSGSEDPLAPHAAFYNVSGNIIHECNQNNREGRGGVGNAGIALLKVKHANVVDNFVFSCYGRGIFVNNPKSLDASGGDAEHKNKCIRISGNMCINNGQAASVSNSAGIISLGTGYMIVSENICGNDPGYPNSNMQGVGINISSTGTGFPNYKNTIVRDNICRNNVNYQIIITGADGLAVFEGNIQEGTNAAYRPWHHQRTHYAGNGIPSASDGMFRSGDKIQNIAATRTKHISHWLCVEDGTPGKWRAFGCGWGTTAERPVLGANDAGYQYLDSTLNKTILWDGGIWLGV</sequence>
<dbReference type="InterPro" id="IPR039448">
    <property type="entry name" value="Beta_helix"/>
</dbReference>
<evidence type="ECO:0000313" key="2">
    <source>
        <dbReference type="EMBL" id="RKN86262.1"/>
    </source>
</evidence>
<organism evidence="2 3">
    <name type="scientific">Paenibacillus ginsengarvi</name>
    <dbReference type="NCBI Taxonomy" id="400777"/>
    <lineage>
        <taxon>Bacteria</taxon>
        <taxon>Bacillati</taxon>
        <taxon>Bacillota</taxon>
        <taxon>Bacilli</taxon>
        <taxon>Bacillales</taxon>
        <taxon>Paenibacillaceae</taxon>
        <taxon>Paenibacillus</taxon>
    </lineage>
</organism>
<dbReference type="Gene3D" id="2.160.20.10">
    <property type="entry name" value="Single-stranded right-handed beta-helix, Pectin lyase-like"/>
    <property type="match status" value="2"/>
</dbReference>
<feature type="domain" description="Right handed beta helix" evidence="1">
    <location>
        <begin position="35"/>
        <end position="193"/>
    </location>
</feature>
<evidence type="ECO:0000313" key="3">
    <source>
        <dbReference type="Proteomes" id="UP000282311"/>
    </source>
</evidence>
<evidence type="ECO:0000259" key="1">
    <source>
        <dbReference type="Pfam" id="PF13229"/>
    </source>
</evidence>
<dbReference type="InterPro" id="IPR006626">
    <property type="entry name" value="PbH1"/>
</dbReference>
<gene>
    <name evidence="2" type="ORF">D7M11_04425</name>
</gene>
<dbReference type="Proteomes" id="UP000282311">
    <property type="component" value="Unassembled WGS sequence"/>
</dbReference>
<dbReference type="InterPro" id="IPR011050">
    <property type="entry name" value="Pectin_lyase_fold/virulence"/>
</dbReference>
<accession>A0A3B0CM66</accession>
<protein>
    <submittedName>
        <fullName evidence="2">Right-handed parallel beta-helix repeat-containing protein</fullName>
    </submittedName>
</protein>
<dbReference type="Pfam" id="PF13229">
    <property type="entry name" value="Beta_helix"/>
    <property type="match status" value="1"/>
</dbReference>
<name>A0A3B0CM66_9BACL</name>
<dbReference type="SUPFAM" id="SSF51126">
    <property type="entry name" value="Pectin lyase-like"/>
    <property type="match status" value="2"/>
</dbReference>
<keyword evidence="3" id="KW-1185">Reference proteome</keyword>
<dbReference type="SMART" id="SM00710">
    <property type="entry name" value="PbH1"/>
    <property type="match status" value="6"/>
</dbReference>
<dbReference type="AlphaFoldDB" id="A0A3B0CM66"/>
<dbReference type="EMBL" id="RBAH01000002">
    <property type="protein sequence ID" value="RKN86262.1"/>
    <property type="molecule type" value="Genomic_DNA"/>
</dbReference>
<dbReference type="InterPro" id="IPR012334">
    <property type="entry name" value="Pectin_lyas_fold"/>
</dbReference>
<comment type="caution">
    <text evidence="2">The sequence shown here is derived from an EMBL/GenBank/DDBJ whole genome shotgun (WGS) entry which is preliminary data.</text>
</comment>
<proteinExistence type="predicted"/>
<reference evidence="2 3" key="1">
    <citation type="journal article" date="2007" name="Int. J. Syst. Evol. Microbiol.">
        <title>Paenibacillus ginsengarvi sp. nov., isolated from soil from ginseng cultivation.</title>
        <authorList>
            <person name="Yoon M.H."/>
            <person name="Ten L.N."/>
            <person name="Im W.T."/>
        </authorList>
    </citation>
    <scope>NUCLEOTIDE SEQUENCE [LARGE SCALE GENOMIC DNA]</scope>
    <source>
        <strain evidence="2 3">KCTC 13059</strain>
    </source>
</reference>